<keyword evidence="1" id="KW-0472">Membrane</keyword>
<dbReference type="Proteomes" id="UP000323597">
    <property type="component" value="Chromosome D02"/>
</dbReference>
<keyword evidence="1" id="KW-1133">Transmembrane helix</keyword>
<proteinExistence type="predicted"/>
<protein>
    <submittedName>
        <fullName evidence="2">Uncharacterized protein</fullName>
    </submittedName>
</protein>
<feature type="transmembrane region" description="Helical" evidence="1">
    <location>
        <begin position="67"/>
        <end position="85"/>
    </location>
</feature>
<keyword evidence="3" id="KW-1185">Reference proteome</keyword>
<reference evidence="2 3" key="1">
    <citation type="submission" date="2019-07" db="EMBL/GenBank/DDBJ databases">
        <title>WGS assembly of Gossypium mustelinum.</title>
        <authorList>
            <person name="Chen Z.J."/>
            <person name="Sreedasyam A."/>
            <person name="Ando A."/>
            <person name="Song Q."/>
            <person name="De L."/>
            <person name="Hulse-Kemp A."/>
            <person name="Ding M."/>
            <person name="Ye W."/>
            <person name="Kirkbride R."/>
            <person name="Jenkins J."/>
            <person name="Plott C."/>
            <person name="Lovell J."/>
            <person name="Lin Y.-M."/>
            <person name="Vaughn R."/>
            <person name="Liu B."/>
            <person name="Li W."/>
            <person name="Simpson S."/>
            <person name="Scheffler B."/>
            <person name="Saski C."/>
            <person name="Grover C."/>
            <person name="Hu G."/>
            <person name="Conover J."/>
            <person name="Carlson J."/>
            <person name="Shu S."/>
            <person name="Boston L."/>
            <person name="Williams M."/>
            <person name="Peterson D."/>
            <person name="Mcgee K."/>
            <person name="Jones D."/>
            <person name="Wendel J."/>
            <person name="Stelly D."/>
            <person name="Grimwood J."/>
            <person name="Schmutz J."/>
        </authorList>
    </citation>
    <scope>NUCLEOTIDE SEQUENCE [LARGE SCALE GENOMIC DNA]</scope>
    <source>
        <strain evidence="2">1408120.09</strain>
    </source>
</reference>
<name>A0A5D2VZX8_GOSMU</name>
<organism evidence="2 3">
    <name type="scientific">Gossypium mustelinum</name>
    <name type="common">Cotton</name>
    <name type="synonym">Gossypium caicoense</name>
    <dbReference type="NCBI Taxonomy" id="34275"/>
    <lineage>
        <taxon>Eukaryota</taxon>
        <taxon>Viridiplantae</taxon>
        <taxon>Streptophyta</taxon>
        <taxon>Embryophyta</taxon>
        <taxon>Tracheophyta</taxon>
        <taxon>Spermatophyta</taxon>
        <taxon>Magnoliopsida</taxon>
        <taxon>eudicotyledons</taxon>
        <taxon>Gunneridae</taxon>
        <taxon>Pentapetalae</taxon>
        <taxon>rosids</taxon>
        <taxon>malvids</taxon>
        <taxon>Malvales</taxon>
        <taxon>Malvaceae</taxon>
        <taxon>Malvoideae</taxon>
        <taxon>Gossypium</taxon>
    </lineage>
</organism>
<accession>A0A5D2VZX8</accession>
<evidence type="ECO:0000256" key="1">
    <source>
        <dbReference type="SAM" id="Phobius"/>
    </source>
</evidence>
<dbReference type="EMBL" id="CM017650">
    <property type="protein sequence ID" value="TYI95114.1"/>
    <property type="molecule type" value="Genomic_DNA"/>
</dbReference>
<evidence type="ECO:0000313" key="2">
    <source>
        <dbReference type="EMBL" id="TYI95114.1"/>
    </source>
</evidence>
<keyword evidence="1" id="KW-0812">Transmembrane</keyword>
<sequence length="115" mass="13287">MLFSFNLLHTFILISRDRKDISAKLFFLLIIFHFSSLCPRLRGSSVTTVRASIIPNLTVLQSTSSSFSPLFCISHLFAGIIFYLWQKLSFLFFSFPPDTLRRHCILSHLTVCIRI</sequence>
<evidence type="ECO:0000313" key="3">
    <source>
        <dbReference type="Proteomes" id="UP000323597"/>
    </source>
</evidence>
<dbReference type="AlphaFoldDB" id="A0A5D2VZX8"/>
<gene>
    <name evidence="2" type="ORF">E1A91_D02G254900v1</name>
</gene>